<evidence type="ECO:0000259" key="3">
    <source>
        <dbReference type="Pfam" id="PF02826"/>
    </source>
</evidence>
<dbReference type="PANTHER" id="PTHR43333">
    <property type="entry name" value="2-HACID_DH_C DOMAIN-CONTAINING PROTEIN"/>
    <property type="match status" value="1"/>
</dbReference>
<accession>U6MKS5</accession>
<dbReference type="OrthoDB" id="415873at2759"/>
<dbReference type="PANTHER" id="PTHR43333:SF1">
    <property type="entry name" value="D-ISOMER SPECIFIC 2-HYDROXYACID DEHYDROGENASE NAD-BINDING DOMAIN-CONTAINING PROTEIN"/>
    <property type="match status" value="1"/>
</dbReference>
<dbReference type="GeneID" id="25474980"/>
<dbReference type="Gene3D" id="3.40.50.720">
    <property type="entry name" value="NAD(P)-binding Rossmann-like Domain"/>
    <property type="match status" value="2"/>
</dbReference>
<dbReference type="RefSeq" id="XP_013441035.1">
    <property type="nucleotide sequence ID" value="XM_013585581.1"/>
</dbReference>
<feature type="domain" description="D-isomer specific 2-hydroxyacid dehydrogenase NAD-binding" evidence="3">
    <location>
        <begin position="68"/>
        <end position="165"/>
    </location>
</feature>
<dbReference type="InterPro" id="IPR036291">
    <property type="entry name" value="NAD(P)-bd_dom_sf"/>
</dbReference>
<keyword evidence="1" id="KW-0560">Oxidoreductase</keyword>
<dbReference type="InterPro" id="IPR006140">
    <property type="entry name" value="D-isomer_DH_NAD-bd"/>
</dbReference>
<reference evidence="4" key="2">
    <citation type="submission" date="2013-10" db="EMBL/GenBank/DDBJ databases">
        <authorList>
            <person name="Aslett M."/>
        </authorList>
    </citation>
    <scope>NUCLEOTIDE SEQUENCE [LARGE SCALE GENOMIC DNA]</scope>
    <source>
        <strain evidence="4">Houghton</strain>
    </source>
</reference>
<keyword evidence="2" id="KW-0520">NAD</keyword>
<dbReference type="AlphaFoldDB" id="U6MKS5"/>
<evidence type="ECO:0000313" key="5">
    <source>
        <dbReference type="Proteomes" id="UP000030754"/>
    </source>
</evidence>
<keyword evidence="5" id="KW-1185">Reference proteome</keyword>
<dbReference type="Proteomes" id="UP000030754">
    <property type="component" value="Unassembled WGS sequence"/>
</dbReference>
<sequence>MEKKYILALTKEPVDLSAFPEARVGPPGSPPPQTIGQVVLPRLARRLREEFPEFEVLPGCSKEDFENKKEIAQKVYRHSDFVVCTLPATAATCCCITKAHFAAMKKSAVFISLGRGQVLDEEALLQALRSGAIGGAALDVFQQEPLAAAAAAWSCPNLLLSPHNADWLQNHSSSSSTRVFLENLQCFLRGPRGPQDMSTPVDCSRGY</sequence>
<evidence type="ECO:0000256" key="1">
    <source>
        <dbReference type="ARBA" id="ARBA00023002"/>
    </source>
</evidence>
<dbReference type="EMBL" id="HG722856">
    <property type="protein sequence ID" value="CDJ63673.1"/>
    <property type="molecule type" value="Genomic_DNA"/>
</dbReference>
<dbReference type="SUPFAM" id="SSF51735">
    <property type="entry name" value="NAD(P)-binding Rossmann-fold domains"/>
    <property type="match status" value="1"/>
</dbReference>
<evidence type="ECO:0000256" key="2">
    <source>
        <dbReference type="ARBA" id="ARBA00023027"/>
    </source>
</evidence>
<dbReference type="GO" id="GO:0016491">
    <property type="term" value="F:oxidoreductase activity"/>
    <property type="evidence" value="ECO:0007669"/>
    <property type="project" value="UniProtKB-KW"/>
</dbReference>
<dbReference type="GO" id="GO:0051287">
    <property type="term" value="F:NAD binding"/>
    <property type="evidence" value="ECO:0007669"/>
    <property type="project" value="InterPro"/>
</dbReference>
<dbReference type="Pfam" id="PF02826">
    <property type="entry name" value="2-Hacid_dh_C"/>
    <property type="match status" value="1"/>
</dbReference>
<protein>
    <submittedName>
        <fullName evidence="4">D-3-phosphoglycerate dehydrogenase, putative</fullName>
    </submittedName>
</protein>
<dbReference type="VEuPathDB" id="ToxoDB:ENH_00048290"/>
<name>U6MKS5_9EIME</name>
<reference evidence="4" key="1">
    <citation type="submission" date="2013-10" db="EMBL/GenBank/DDBJ databases">
        <title>Genomic analysis of the causative agents of coccidiosis in chickens.</title>
        <authorList>
            <person name="Reid A.J."/>
            <person name="Blake D."/>
            <person name="Billington K."/>
            <person name="Browne H."/>
            <person name="Dunn M."/>
            <person name="Hung S."/>
            <person name="Kawahara F."/>
            <person name="Miranda-Saavedra D."/>
            <person name="Mourier T."/>
            <person name="Nagra H."/>
            <person name="Otto T.D."/>
            <person name="Rawlings N."/>
            <person name="Sanchez A."/>
            <person name="Sanders M."/>
            <person name="Subramaniam C."/>
            <person name="Tay Y."/>
            <person name="Dear P."/>
            <person name="Doerig C."/>
            <person name="Gruber A."/>
            <person name="Parkinson J."/>
            <person name="Shirley M."/>
            <person name="Wan K.L."/>
            <person name="Berriman M."/>
            <person name="Tomley F."/>
            <person name="Pain A."/>
        </authorList>
    </citation>
    <scope>NUCLEOTIDE SEQUENCE [LARGE SCALE GENOMIC DNA]</scope>
    <source>
        <strain evidence="4">Houghton</strain>
    </source>
</reference>
<organism evidence="4 5">
    <name type="scientific">Eimeria necatrix</name>
    <dbReference type="NCBI Taxonomy" id="51315"/>
    <lineage>
        <taxon>Eukaryota</taxon>
        <taxon>Sar</taxon>
        <taxon>Alveolata</taxon>
        <taxon>Apicomplexa</taxon>
        <taxon>Conoidasida</taxon>
        <taxon>Coccidia</taxon>
        <taxon>Eucoccidiorida</taxon>
        <taxon>Eimeriorina</taxon>
        <taxon>Eimeriidae</taxon>
        <taxon>Eimeria</taxon>
    </lineage>
</organism>
<evidence type="ECO:0000313" key="4">
    <source>
        <dbReference type="EMBL" id="CDJ63673.1"/>
    </source>
</evidence>
<gene>
    <name evidence="4" type="ORF">ENH_00048290</name>
</gene>
<proteinExistence type="predicted"/>